<dbReference type="GO" id="GO:0046872">
    <property type="term" value="F:metal ion binding"/>
    <property type="evidence" value="ECO:0007669"/>
    <property type="project" value="UniProtKB-KW"/>
</dbReference>
<evidence type="ECO:0000256" key="3">
    <source>
        <dbReference type="PIRSR" id="PIRSR607837-1"/>
    </source>
</evidence>
<evidence type="ECO:0000256" key="1">
    <source>
        <dbReference type="ARBA" id="ARBA00008635"/>
    </source>
</evidence>
<dbReference type="AlphaFoldDB" id="A0A4R6BIP6"/>
<name>A0A4R6BIP6_9STAP</name>
<evidence type="ECO:0000313" key="4">
    <source>
        <dbReference type="EMBL" id="TDM01361.1"/>
    </source>
</evidence>
<feature type="binding site" evidence="3">
    <location>
        <position position="132"/>
    </location>
    <ligand>
        <name>a divalent metal cation</name>
        <dbReference type="ChEBI" id="CHEBI:60240"/>
    </ligand>
</feature>
<dbReference type="InterPro" id="IPR034660">
    <property type="entry name" value="DinB/YfiT-like"/>
</dbReference>
<keyword evidence="2 3" id="KW-0479">Metal-binding</keyword>
<feature type="binding site" evidence="3">
    <location>
        <position position="128"/>
    </location>
    <ligand>
        <name>a divalent metal cation</name>
        <dbReference type="ChEBI" id="CHEBI:60240"/>
    </ligand>
</feature>
<comment type="caution">
    <text evidence="4">The sequence shown here is derived from an EMBL/GenBank/DDBJ whole genome shotgun (WGS) entry which is preliminary data.</text>
</comment>
<dbReference type="Gene3D" id="1.20.120.450">
    <property type="entry name" value="dinb family like domain"/>
    <property type="match status" value="1"/>
</dbReference>
<protein>
    <submittedName>
        <fullName evidence="4">DinB family protein</fullName>
    </submittedName>
</protein>
<accession>A0A4R6BIP6</accession>
<evidence type="ECO:0000256" key="2">
    <source>
        <dbReference type="ARBA" id="ARBA00022723"/>
    </source>
</evidence>
<dbReference type="EMBL" id="SCWE01000004">
    <property type="protein sequence ID" value="TDM01361.1"/>
    <property type="molecule type" value="Genomic_DNA"/>
</dbReference>
<keyword evidence="5" id="KW-1185">Reference proteome</keyword>
<gene>
    <name evidence="4" type="ORF">ERX37_09625</name>
</gene>
<sequence>MNEVMNQISWHVESLKRLFKYADFFSMQQQIYPGGRTCQELMNHIVLIPEADYLLSQGASQEEISQFNRYWAKELTSTEMLEARLDLSFSILKDAYKELEPEELASKTTSYWGTTYNQKEWLLVILSHLSHHRSQLYSFLKTEGVQMDITLFE</sequence>
<reference evidence="4 5" key="1">
    <citation type="submission" date="2019-01" db="EMBL/GenBank/DDBJ databases">
        <title>Draft genome sequences of the type strains of six Macrococcus species.</title>
        <authorList>
            <person name="Mazhar S."/>
            <person name="Altermann E."/>
            <person name="Hill C."/>
            <person name="Mcauliffe O."/>
        </authorList>
    </citation>
    <scope>NUCLEOTIDE SEQUENCE [LARGE SCALE GENOMIC DNA]</scope>
    <source>
        <strain evidence="4 5">CCM4809</strain>
    </source>
</reference>
<dbReference type="Pfam" id="PF05163">
    <property type="entry name" value="DinB"/>
    <property type="match status" value="1"/>
</dbReference>
<comment type="similarity">
    <text evidence="1">Belongs to the DinB family.</text>
</comment>
<dbReference type="InterPro" id="IPR007837">
    <property type="entry name" value="DinB"/>
</dbReference>
<dbReference type="RefSeq" id="WP_133430464.1">
    <property type="nucleotide sequence ID" value="NZ_BMCC01000004.1"/>
</dbReference>
<dbReference type="OrthoDB" id="2427314at2"/>
<organism evidence="4 5">
    <name type="scientific">Macrococcus hajekii</name>
    <dbReference type="NCBI Taxonomy" id="198482"/>
    <lineage>
        <taxon>Bacteria</taxon>
        <taxon>Bacillati</taxon>
        <taxon>Bacillota</taxon>
        <taxon>Bacilli</taxon>
        <taxon>Bacillales</taxon>
        <taxon>Staphylococcaceae</taxon>
        <taxon>Macrococcus</taxon>
    </lineage>
</organism>
<evidence type="ECO:0000313" key="5">
    <source>
        <dbReference type="Proteomes" id="UP000295328"/>
    </source>
</evidence>
<feature type="binding site" evidence="3">
    <location>
        <position position="44"/>
    </location>
    <ligand>
        <name>a divalent metal cation</name>
        <dbReference type="ChEBI" id="CHEBI:60240"/>
    </ligand>
</feature>
<dbReference type="SUPFAM" id="SSF109854">
    <property type="entry name" value="DinB/YfiT-like putative metalloenzymes"/>
    <property type="match status" value="1"/>
</dbReference>
<dbReference type="Proteomes" id="UP000295328">
    <property type="component" value="Unassembled WGS sequence"/>
</dbReference>
<proteinExistence type="inferred from homology"/>